<dbReference type="RefSeq" id="XP_033585635.1">
    <property type="nucleotide sequence ID" value="XM_033737751.1"/>
</dbReference>
<evidence type="ECO:0000256" key="1">
    <source>
        <dbReference type="ARBA" id="ARBA00000699"/>
    </source>
</evidence>
<dbReference type="PANTHER" id="PTHR11903">
    <property type="entry name" value="PROSTAGLANDIN G/H SYNTHASE"/>
    <property type="match status" value="1"/>
</dbReference>
<evidence type="ECO:0000313" key="10">
    <source>
        <dbReference type="EMBL" id="KAF2479065.1"/>
    </source>
</evidence>
<dbReference type="Pfam" id="PF00067">
    <property type="entry name" value="p450"/>
    <property type="match status" value="1"/>
</dbReference>
<dbReference type="EC" id="1.13.11.60" evidence="3"/>
<dbReference type="PROSITE" id="PS00086">
    <property type="entry name" value="CYTOCHROME_P450"/>
    <property type="match status" value="1"/>
</dbReference>
<dbReference type="GeneID" id="54478753"/>
<dbReference type="InterPro" id="IPR037120">
    <property type="entry name" value="Haem_peroxidase_sf_animal"/>
</dbReference>
<name>A0A6A6PGM2_9PEZI</name>
<evidence type="ECO:0000313" key="11">
    <source>
        <dbReference type="Proteomes" id="UP000799767"/>
    </source>
</evidence>
<dbReference type="GO" id="GO:0020037">
    <property type="term" value="F:heme binding"/>
    <property type="evidence" value="ECO:0007669"/>
    <property type="project" value="InterPro"/>
</dbReference>
<evidence type="ECO:0000256" key="7">
    <source>
        <dbReference type="ARBA" id="ARBA00023002"/>
    </source>
</evidence>
<evidence type="ECO:0000256" key="5">
    <source>
        <dbReference type="ARBA" id="ARBA00022723"/>
    </source>
</evidence>
<evidence type="ECO:0000256" key="9">
    <source>
        <dbReference type="ARBA" id="ARBA00023235"/>
    </source>
</evidence>
<reference evidence="10" key="1">
    <citation type="journal article" date="2020" name="Stud. Mycol.">
        <title>101 Dothideomycetes genomes: a test case for predicting lifestyles and emergence of pathogens.</title>
        <authorList>
            <person name="Haridas S."/>
            <person name="Albert R."/>
            <person name="Binder M."/>
            <person name="Bloem J."/>
            <person name="Labutti K."/>
            <person name="Salamov A."/>
            <person name="Andreopoulos B."/>
            <person name="Baker S."/>
            <person name="Barry K."/>
            <person name="Bills G."/>
            <person name="Bluhm B."/>
            <person name="Cannon C."/>
            <person name="Castanera R."/>
            <person name="Culley D."/>
            <person name="Daum C."/>
            <person name="Ezra D."/>
            <person name="Gonzalez J."/>
            <person name="Henrissat B."/>
            <person name="Kuo A."/>
            <person name="Liang C."/>
            <person name="Lipzen A."/>
            <person name="Lutzoni F."/>
            <person name="Magnuson J."/>
            <person name="Mondo S."/>
            <person name="Nolan M."/>
            <person name="Ohm R."/>
            <person name="Pangilinan J."/>
            <person name="Park H.-J."/>
            <person name="Ramirez L."/>
            <person name="Alfaro M."/>
            <person name="Sun H."/>
            <person name="Tritt A."/>
            <person name="Yoshinaga Y."/>
            <person name="Zwiers L.-H."/>
            <person name="Turgeon B."/>
            <person name="Goodwin S."/>
            <person name="Spatafora J."/>
            <person name="Crous P."/>
            <person name="Grigoriev I."/>
        </authorList>
    </citation>
    <scope>NUCLEOTIDE SEQUENCE</scope>
    <source>
        <strain evidence="10">CBS 113389</strain>
    </source>
</reference>
<gene>
    <name evidence="10" type="ORF">BDY17DRAFT_327864</name>
</gene>
<dbReference type="GO" id="GO:0016853">
    <property type="term" value="F:isomerase activity"/>
    <property type="evidence" value="ECO:0007669"/>
    <property type="project" value="UniProtKB-KW"/>
</dbReference>
<dbReference type="PANTHER" id="PTHR11903:SF13">
    <property type="entry name" value="LINOLEATE 10R-LIPOXYGENASE"/>
    <property type="match status" value="1"/>
</dbReference>
<comment type="subunit">
    <text evidence="2">Homotetramer.</text>
</comment>
<protein>
    <recommendedName>
        <fullName evidence="3">linoleate 8R-lipoxygenase</fullName>
        <ecNumber evidence="3">1.13.11.60</ecNumber>
    </recommendedName>
</protein>
<dbReference type="GO" id="GO:0016705">
    <property type="term" value="F:oxidoreductase activity, acting on paired donors, with incorporation or reduction of molecular oxygen"/>
    <property type="evidence" value="ECO:0007669"/>
    <property type="project" value="InterPro"/>
</dbReference>
<dbReference type="Proteomes" id="UP000799767">
    <property type="component" value="Unassembled WGS sequence"/>
</dbReference>
<evidence type="ECO:0000256" key="2">
    <source>
        <dbReference type="ARBA" id="ARBA00011881"/>
    </source>
</evidence>
<dbReference type="SUPFAM" id="SSF48113">
    <property type="entry name" value="Heme-dependent peroxidases"/>
    <property type="match status" value="1"/>
</dbReference>
<keyword evidence="11" id="KW-1185">Reference proteome</keyword>
<dbReference type="GO" id="GO:0004601">
    <property type="term" value="F:peroxidase activity"/>
    <property type="evidence" value="ECO:0007669"/>
    <property type="project" value="UniProtKB-KW"/>
</dbReference>
<keyword evidence="8" id="KW-0408">Iron</keyword>
<keyword evidence="4 10" id="KW-0575">Peroxidase</keyword>
<dbReference type="Pfam" id="PF03098">
    <property type="entry name" value="An_peroxidase"/>
    <property type="match status" value="2"/>
</dbReference>
<evidence type="ECO:0000256" key="6">
    <source>
        <dbReference type="ARBA" id="ARBA00022964"/>
    </source>
</evidence>
<proteinExistence type="predicted"/>
<dbReference type="PRINTS" id="PR00457">
    <property type="entry name" value="ANPEROXIDASE"/>
</dbReference>
<dbReference type="InterPro" id="IPR050783">
    <property type="entry name" value="Oxylipin_biosynth_metab"/>
</dbReference>
<dbReference type="InterPro" id="IPR019791">
    <property type="entry name" value="Haem_peroxidase_animal"/>
</dbReference>
<evidence type="ECO:0000256" key="3">
    <source>
        <dbReference type="ARBA" id="ARBA00013239"/>
    </source>
</evidence>
<dbReference type="GO" id="GO:0006979">
    <property type="term" value="P:response to oxidative stress"/>
    <property type="evidence" value="ECO:0007669"/>
    <property type="project" value="InterPro"/>
</dbReference>
<organism evidence="10 11">
    <name type="scientific">Neohortaea acidophila</name>
    <dbReference type="NCBI Taxonomy" id="245834"/>
    <lineage>
        <taxon>Eukaryota</taxon>
        <taxon>Fungi</taxon>
        <taxon>Dikarya</taxon>
        <taxon>Ascomycota</taxon>
        <taxon>Pezizomycotina</taxon>
        <taxon>Dothideomycetes</taxon>
        <taxon>Dothideomycetidae</taxon>
        <taxon>Mycosphaerellales</taxon>
        <taxon>Teratosphaeriaceae</taxon>
        <taxon>Neohortaea</taxon>
    </lineage>
</organism>
<dbReference type="InterPro" id="IPR010255">
    <property type="entry name" value="Haem_peroxidase_sf"/>
</dbReference>
<keyword evidence="5" id="KW-0479">Metal-binding</keyword>
<evidence type="ECO:0000256" key="4">
    <source>
        <dbReference type="ARBA" id="ARBA00022559"/>
    </source>
</evidence>
<dbReference type="InterPro" id="IPR017972">
    <property type="entry name" value="Cyt_P450_CS"/>
</dbReference>
<dbReference type="InterPro" id="IPR034812">
    <property type="entry name" value="Ppo-like_N"/>
</dbReference>
<dbReference type="GO" id="GO:0006631">
    <property type="term" value="P:fatty acid metabolic process"/>
    <property type="evidence" value="ECO:0007669"/>
    <property type="project" value="UniProtKB-ARBA"/>
</dbReference>
<keyword evidence="6" id="KW-0223">Dioxygenase</keyword>
<sequence>MSDTLEFRGAGQPNGVEIVIAPAVEQPSSFDLLRDRLRKSFIDMRSLLAAIRAPLPTQTGDGTYLPIPPPISTGDDLEAVLRDIGALGHKNIESLADVVRHAKLQQPINDKQYLMEYLIRGAACLEKDIVSMGITNSFLETLWSDIQHPPQMLLDVDFFFRQPDGSKNNYAVPQIGAAGTPYARTVTPRYMRAGALPDPGLVFDAVMGRRAPEEHPNKISSMLFYLASIIIHDCFKTNRHNYNVSDSSSYLDLAPLYGSNWEEQKKMRTFRNGRIKPDCFSETRLLTFPPGVGALLIMFNRHHNHVVEQLALINEDGRFTDKGAKVDRYGQKGLDKRDDDLFQTGRLVTCGLYVNIILIDYVRTILNLNRTDENWQLNPRVDIPDGPAFGTGNQVSCEFNLVYRWHASVSARDERWTEQLYDEMFKSGDEPIDPSLPSPQDFHRILQKMKEFEQAIPADPPTRPWPALKSDVLKRDKNGRYDDNELAEILTSGIEDCANAMGPRRVPKVMKFIEVLGIVQARTWKVATLNEFRRHFALEPHRTFESITNDTEVAQALKYLYDTPDNVELYPGLVVEDAKKPMLPGSGLCPSYTVSRAVLSDAVALVRGDRYYTISYSPSTMTNWGYQEASSDLAIDNGCVFYKLFLRALPKNYDPASIYIHYPLTIPQGENGMKDILGALGKAHKYSFQYPTPIAQPSVLFTYDACIKVLDNPQAFRAAWGKPMEFLMGKAAKNFMLAGDGPRNVASRNLMTPAMYLGADPFTSSASKEHWYTAVKTFYEDLTIKLLSENSHSIAGTRQLDIIRDVGNLAHVHFAAEMFSLPLKTADFPHGIFTEQELYLILSAIFVAVFFDADPVQSFPLRQSAYEATQSLGKILEVQVAAIAATGQIAEGLIEYVKPTARPLKGYGVHMIAQLFKQDHSIDDLVWGNIMPTLGGVVAPQAMLFGQIIDFYLCGEGAKYMPEIQRLALADTPEADDTLLHYVMEGIRLNGESGAMRRVEKETTIEDKTGLPHLPTTHHFKPGDEVLLNFKAASRDPKAFPKPNDVVLTRPLDSYITFGHGTHRCLGLPMTQLALTTMFKTVMKLPGLKPAIVSVGGVPQTSRVKKVAKEFGSVGGGGGVEVPESWKYCAFLTEDWDVYFPFPTSLKVTFTDESSGA</sequence>
<evidence type="ECO:0000256" key="8">
    <source>
        <dbReference type="ARBA" id="ARBA00023004"/>
    </source>
</evidence>
<dbReference type="InterPro" id="IPR001128">
    <property type="entry name" value="Cyt_P450"/>
</dbReference>
<keyword evidence="7" id="KW-0560">Oxidoreductase</keyword>
<dbReference type="CDD" id="cd20612">
    <property type="entry name" value="CYP_LDS-like_C"/>
    <property type="match status" value="1"/>
</dbReference>
<dbReference type="GO" id="GO:0052878">
    <property type="term" value="F:linoleate 8R-lipoxygenase activity"/>
    <property type="evidence" value="ECO:0007669"/>
    <property type="project" value="UniProtKB-EC"/>
</dbReference>
<dbReference type="SUPFAM" id="SSF48264">
    <property type="entry name" value="Cytochrome P450"/>
    <property type="match status" value="1"/>
</dbReference>
<dbReference type="Gene3D" id="1.10.640.10">
    <property type="entry name" value="Haem peroxidase domain superfamily, animal type"/>
    <property type="match status" value="1"/>
</dbReference>
<dbReference type="Gene3D" id="1.10.630.10">
    <property type="entry name" value="Cytochrome P450"/>
    <property type="match status" value="1"/>
</dbReference>
<dbReference type="OrthoDB" id="823504at2759"/>
<dbReference type="CDD" id="cd09817">
    <property type="entry name" value="linoleate_diol_synthase_like"/>
    <property type="match status" value="1"/>
</dbReference>
<dbReference type="GO" id="GO:0004497">
    <property type="term" value="F:monooxygenase activity"/>
    <property type="evidence" value="ECO:0007669"/>
    <property type="project" value="InterPro"/>
</dbReference>
<dbReference type="InterPro" id="IPR036396">
    <property type="entry name" value="Cyt_P450_sf"/>
</dbReference>
<dbReference type="GO" id="GO:0005506">
    <property type="term" value="F:iron ion binding"/>
    <property type="evidence" value="ECO:0007669"/>
    <property type="project" value="InterPro"/>
</dbReference>
<accession>A0A6A6PGM2</accession>
<dbReference type="AlphaFoldDB" id="A0A6A6PGM2"/>
<dbReference type="PROSITE" id="PS50292">
    <property type="entry name" value="PEROXIDASE_3"/>
    <property type="match status" value="1"/>
</dbReference>
<keyword evidence="9" id="KW-0413">Isomerase</keyword>
<comment type="catalytic activity">
    <reaction evidence="1">
        <text>(9Z,12Z)-octadecadienoate + O2 = (8R,9Z,12Z)-8-hydroperoxyoctadeca-9,12-dienoate</text>
        <dbReference type="Rhea" id="RHEA:25395"/>
        <dbReference type="ChEBI" id="CHEBI:15379"/>
        <dbReference type="ChEBI" id="CHEBI:30245"/>
        <dbReference type="ChEBI" id="CHEBI:58659"/>
        <dbReference type="EC" id="1.13.11.60"/>
    </reaction>
</comment>
<dbReference type="EMBL" id="MU001642">
    <property type="protein sequence ID" value="KAF2479065.1"/>
    <property type="molecule type" value="Genomic_DNA"/>
</dbReference>